<dbReference type="AlphaFoldDB" id="A0A9Y2B9V8"/>
<evidence type="ECO:0000259" key="1">
    <source>
        <dbReference type="Pfam" id="PF00534"/>
    </source>
</evidence>
<dbReference type="Gene3D" id="3.40.50.2000">
    <property type="entry name" value="Glycogen Phosphorylase B"/>
    <property type="match status" value="2"/>
</dbReference>
<proteinExistence type="predicted"/>
<dbReference type="EMBL" id="CP127221">
    <property type="protein sequence ID" value="WIW95953.1"/>
    <property type="molecule type" value="Genomic_DNA"/>
</dbReference>
<dbReference type="RefSeq" id="WP_285976265.1">
    <property type="nucleotide sequence ID" value="NZ_CP127221.1"/>
</dbReference>
<gene>
    <name evidence="2" type="ORF">QQX03_02265</name>
</gene>
<dbReference type="CDD" id="cd03794">
    <property type="entry name" value="GT4_WbuB-like"/>
    <property type="match status" value="1"/>
</dbReference>
<reference evidence="2 3" key="1">
    <citation type="submission" date="2023-06" db="EMBL/GenBank/DDBJ databases">
        <title>Altererythrobacter rubellus NBRC 112769 genome.</title>
        <authorList>
            <person name="Zhang K."/>
        </authorList>
    </citation>
    <scope>NUCLEOTIDE SEQUENCE [LARGE SCALE GENOMIC DNA]</scope>
    <source>
        <strain evidence="2 3">NBRC 112769</strain>
    </source>
</reference>
<dbReference type="KEGG" id="arue:QQX03_02265"/>
<evidence type="ECO:0000313" key="3">
    <source>
        <dbReference type="Proteomes" id="UP001231445"/>
    </source>
</evidence>
<feature type="domain" description="Glycosyl transferase family 1" evidence="1">
    <location>
        <begin position="196"/>
        <end position="333"/>
    </location>
</feature>
<protein>
    <submittedName>
        <fullName evidence="2">Glycosyltransferase family 4 protein</fullName>
    </submittedName>
</protein>
<dbReference type="InterPro" id="IPR001296">
    <property type="entry name" value="Glyco_trans_1"/>
</dbReference>
<dbReference type="Proteomes" id="UP001231445">
    <property type="component" value="Chromosome"/>
</dbReference>
<accession>A0A9Y2B9V8</accession>
<name>A0A9Y2B9V8_9SPHN</name>
<dbReference type="Pfam" id="PF00534">
    <property type="entry name" value="Glycos_transf_1"/>
    <property type="match status" value="1"/>
</dbReference>
<dbReference type="GO" id="GO:0016757">
    <property type="term" value="F:glycosyltransferase activity"/>
    <property type="evidence" value="ECO:0007669"/>
    <property type="project" value="InterPro"/>
</dbReference>
<organism evidence="2 3">
    <name type="scientific">Altererythrobacter rubellus</name>
    <dbReference type="NCBI Taxonomy" id="2173831"/>
    <lineage>
        <taxon>Bacteria</taxon>
        <taxon>Pseudomonadati</taxon>
        <taxon>Pseudomonadota</taxon>
        <taxon>Alphaproteobacteria</taxon>
        <taxon>Sphingomonadales</taxon>
        <taxon>Erythrobacteraceae</taxon>
        <taxon>Altererythrobacter</taxon>
    </lineage>
</organism>
<evidence type="ECO:0000313" key="2">
    <source>
        <dbReference type="EMBL" id="WIW95953.1"/>
    </source>
</evidence>
<dbReference type="SUPFAM" id="SSF53756">
    <property type="entry name" value="UDP-Glycosyltransferase/glycogen phosphorylase"/>
    <property type="match status" value="1"/>
</dbReference>
<keyword evidence="3" id="KW-1185">Reference proteome</keyword>
<sequence>MRDLAREFAHQGHELTVLLPSYDTLNYWELEDRDGVRILRLSAPKTKDVGYVRRTIGEWLMPYWMARNLRKSPLAQSKWDGVIWYSPSIFHGPLVRRLKRESGCKSYLIIRDIFPEWALDLGLMRKGPAYHFFKVIARGQYDAADVIGVQSEGNLSYFEYWTRGAMGRQLEILQNWLSPPANAKCSLDISSTSLAGRKILVYAGNMGVAQGLDVIVALADRMRNRRDVGFLFVGRGSETARLEQMSRDLALDNILFQPEIDPDEIPSLYEQCAIGIVALDARHKSHNIPGKFLTYMQNGLPALAVVNAGNDLASLISKEGVGRACETRDLDQLECLCSDLIAEMNGDLAMRGRCKSLFLNRFSAEHAVRQITSALAT</sequence>